<evidence type="ECO:0000313" key="1">
    <source>
        <dbReference type="EMBL" id="CCI45370.1"/>
    </source>
</evidence>
<protein>
    <submittedName>
        <fullName evidence="1">Uncharacterized protein</fullName>
    </submittedName>
</protein>
<keyword evidence="2" id="KW-1185">Reference proteome</keyword>
<dbReference type="AlphaFoldDB" id="A0A024GGB2"/>
<gene>
    <name evidence="1" type="ORF">BN9_062670</name>
</gene>
<sequence>MEIGHVHFNVSLHKKQFYEIMNYESWPQSAMTTFPFGLPESVPYFSISLTTSIPSTIWPKTTCFPSSQAVFSVQIKNWEPIQDNYLPREVFICKLFSMNGKSAGAITFGDIASLAHKFRDNSMKHVAFIVQRFLDAANIFASFTGAQTAKVFGSTWHGISEQLEFDSTGRFVVDCDIKKNVWILTRHCK</sequence>
<dbReference type="Proteomes" id="UP000053237">
    <property type="component" value="Unassembled WGS sequence"/>
</dbReference>
<organism evidence="1 2">
    <name type="scientific">Albugo candida</name>
    <dbReference type="NCBI Taxonomy" id="65357"/>
    <lineage>
        <taxon>Eukaryota</taxon>
        <taxon>Sar</taxon>
        <taxon>Stramenopiles</taxon>
        <taxon>Oomycota</taxon>
        <taxon>Peronosporomycetes</taxon>
        <taxon>Albuginales</taxon>
        <taxon>Albuginaceae</taxon>
        <taxon>Albugo</taxon>
    </lineage>
</organism>
<evidence type="ECO:0000313" key="2">
    <source>
        <dbReference type="Proteomes" id="UP000053237"/>
    </source>
</evidence>
<proteinExistence type="predicted"/>
<dbReference type="InParanoid" id="A0A024GGB2"/>
<reference evidence="1 2" key="1">
    <citation type="submission" date="2012-05" db="EMBL/GenBank/DDBJ databases">
        <title>Recombination and specialization in a pathogen metapopulation.</title>
        <authorList>
            <person name="Gardiner A."/>
            <person name="Kemen E."/>
            <person name="Schultz-Larsen T."/>
            <person name="MacLean D."/>
            <person name="Van Oosterhout C."/>
            <person name="Jones J.D.G."/>
        </authorList>
    </citation>
    <scope>NUCLEOTIDE SEQUENCE [LARGE SCALE GENOMIC DNA]</scope>
    <source>
        <strain evidence="1 2">Ac Nc2</strain>
    </source>
</reference>
<dbReference type="EMBL" id="CAIX01000097">
    <property type="protein sequence ID" value="CCI45370.1"/>
    <property type="molecule type" value="Genomic_DNA"/>
</dbReference>
<accession>A0A024GGB2</accession>
<comment type="caution">
    <text evidence="1">The sequence shown here is derived from an EMBL/GenBank/DDBJ whole genome shotgun (WGS) entry which is preliminary data.</text>
</comment>
<name>A0A024GGB2_9STRA</name>